<evidence type="ECO:0000313" key="1">
    <source>
        <dbReference type="EMBL" id="QCY68533.1"/>
    </source>
</evidence>
<accession>A0A5B7X1M1</accession>
<keyword evidence="2" id="KW-1185">Reference proteome</keyword>
<protein>
    <submittedName>
        <fullName evidence="1">Uncharacterized protein</fullName>
    </submittedName>
</protein>
<dbReference type="PROSITE" id="PS51257">
    <property type="entry name" value="PROKAR_LIPOPROTEIN"/>
    <property type="match status" value="1"/>
</dbReference>
<dbReference type="EMBL" id="CP040812">
    <property type="protein sequence ID" value="QCY68533.1"/>
    <property type="molecule type" value="Genomic_DNA"/>
</dbReference>
<gene>
    <name evidence="1" type="ORF">FHG64_03520</name>
</gene>
<dbReference type="KEGG" id="afla:FHG64_03520"/>
<evidence type="ECO:0000313" key="2">
    <source>
        <dbReference type="Proteomes" id="UP000309016"/>
    </source>
</evidence>
<dbReference type="Proteomes" id="UP000309016">
    <property type="component" value="Chromosome"/>
</dbReference>
<dbReference type="OrthoDB" id="1446228at2"/>
<dbReference type="RefSeq" id="WP_139065110.1">
    <property type="nucleotide sequence ID" value="NZ_CP040812.1"/>
</dbReference>
<organism evidence="1 2">
    <name type="scientific">Antarcticibacterium flavum</name>
    <dbReference type="NCBI Taxonomy" id="2058175"/>
    <lineage>
        <taxon>Bacteria</taxon>
        <taxon>Pseudomonadati</taxon>
        <taxon>Bacteroidota</taxon>
        <taxon>Flavobacteriia</taxon>
        <taxon>Flavobacteriales</taxon>
        <taxon>Flavobacteriaceae</taxon>
        <taxon>Antarcticibacterium</taxon>
    </lineage>
</organism>
<dbReference type="AlphaFoldDB" id="A0A5B7X1M1"/>
<sequence>MKNCLLTFLFAISLISCNSNDDEIDCSLIDIAPQLFYMEYIDEDGNNLLDNGTYDREEIEVTLGGVVMGEVYTHPEKSFLVIYEYGQLQNNENDYIINLSSTETDIMQLEYSQKSGICGTFIYTVEKAIYNGEEMELETYLGNEKITVLKTNL</sequence>
<reference evidence="1 2" key="1">
    <citation type="submission" date="2019-06" db="EMBL/GenBank/DDBJ databases">
        <title>Complete genome sequence of Antarcticibacterium flavum KCTC 52984T from an Antarctic marine sediment.</title>
        <authorList>
            <person name="Lee Y.M."/>
            <person name="Shin S.C."/>
        </authorList>
    </citation>
    <scope>NUCLEOTIDE SEQUENCE [LARGE SCALE GENOMIC DNA]</scope>
    <source>
        <strain evidence="1 2">KCTC 52984</strain>
    </source>
</reference>
<name>A0A5B7X1M1_9FLAO</name>
<proteinExistence type="predicted"/>